<evidence type="ECO:0000313" key="13">
    <source>
        <dbReference type="Proteomes" id="UP000425817"/>
    </source>
</evidence>
<evidence type="ECO:0000259" key="11">
    <source>
        <dbReference type="Pfam" id="PF22640"/>
    </source>
</evidence>
<feature type="domain" description="Nucleotidyl transferase" evidence="9">
    <location>
        <begin position="8"/>
        <end position="282"/>
    </location>
</feature>
<organism evidence="12 13">
    <name type="scientific">Variovorax paradoxus</name>
    <dbReference type="NCBI Taxonomy" id="34073"/>
    <lineage>
        <taxon>Bacteria</taxon>
        <taxon>Pseudomonadati</taxon>
        <taxon>Pseudomonadota</taxon>
        <taxon>Betaproteobacteria</taxon>
        <taxon>Burkholderiales</taxon>
        <taxon>Comamonadaceae</taxon>
        <taxon>Variovorax</taxon>
    </lineage>
</organism>
<dbReference type="InterPro" id="IPR014710">
    <property type="entry name" value="RmlC-like_jellyroll"/>
</dbReference>
<dbReference type="InterPro" id="IPR005835">
    <property type="entry name" value="NTP_transferase_dom"/>
</dbReference>
<dbReference type="InterPro" id="IPR029044">
    <property type="entry name" value="Nucleotide-diphossugar_trans"/>
</dbReference>
<dbReference type="SUPFAM" id="SSF53448">
    <property type="entry name" value="Nucleotide-diphospho-sugar transferases"/>
    <property type="match status" value="1"/>
</dbReference>
<dbReference type="InterPro" id="IPR001538">
    <property type="entry name" value="Man6P_isomerase-2_C"/>
</dbReference>
<feature type="domain" description="Mannose-6-phosphate isomerase type II C-terminal" evidence="10">
    <location>
        <begin position="349"/>
        <end position="463"/>
    </location>
</feature>
<dbReference type="Gene3D" id="2.60.120.10">
    <property type="entry name" value="Jelly Rolls"/>
    <property type="match status" value="1"/>
</dbReference>
<dbReference type="InterPro" id="IPR006375">
    <property type="entry name" value="Man1P_GuaTrfase/Man6P_Isoase"/>
</dbReference>
<evidence type="ECO:0000256" key="4">
    <source>
        <dbReference type="ARBA" id="ARBA00022695"/>
    </source>
</evidence>
<evidence type="ECO:0000313" key="12">
    <source>
        <dbReference type="EMBL" id="QGW83057.1"/>
    </source>
</evidence>
<keyword evidence="3 12" id="KW-0808">Transferase</keyword>
<dbReference type="OrthoDB" id="9806359at2"/>
<dbReference type="AlphaFoldDB" id="A0A6I6HJN8"/>
<dbReference type="InterPro" id="IPR049577">
    <property type="entry name" value="GMPP_N"/>
</dbReference>
<dbReference type="PANTHER" id="PTHR46390:SF1">
    <property type="entry name" value="MANNOSE-1-PHOSPHATE GUANYLYLTRANSFERASE"/>
    <property type="match status" value="1"/>
</dbReference>
<feature type="domain" description="MannoseP isomerase/GMP-like beta-helix" evidence="11">
    <location>
        <begin position="296"/>
        <end position="345"/>
    </location>
</feature>
<dbReference type="Pfam" id="PF01050">
    <property type="entry name" value="MannoseP_isomer"/>
    <property type="match status" value="1"/>
</dbReference>
<protein>
    <recommendedName>
        <fullName evidence="2">mannose-1-phosphate guanylyltransferase</fullName>
        <ecNumber evidence="2">2.7.7.13</ecNumber>
    </recommendedName>
</protein>
<dbReference type="FunFam" id="2.60.120.10:FF:000032">
    <property type="entry name" value="Mannose-1-phosphate guanylyltransferase/mannose-6-phosphate isomerase"/>
    <property type="match status" value="1"/>
</dbReference>
<keyword evidence="5" id="KW-0547">Nucleotide-binding</keyword>
<dbReference type="InterPro" id="IPR011051">
    <property type="entry name" value="RmlC_Cupin_sf"/>
</dbReference>
<dbReference type="CDD" id="cd02213">
    <property type="entry name" value="cupin_PMI_typeII_C"/>
    <property type="match status" value="1"/>
</dbReference>
<reference evidence="12 13" key="1">
    <citation type="submission" date="2019-12" db="EMBL/GenBank/DDBJ databases">
        <title>Hybrid Genome Assemblies of two High G+C Isolates from Undergraduate Microbiology Courses.</title>
        <authorList>
            <person name="Ne Ville C.J."/>
            <person name="Enright D."/>
            <person name="Hernandez I."/>
            <person name="Dodsworth J."/>
            <person name="Orwin P.M."/>
        </authorList>
    </citation>
    <scope>NUCLEOTIDE SEQUENCE [LARGE SCALE GENOMIC DNA]</scope>
    <source>
        <strain evidence="12 13">CSUSB</strain>
    </source>
</reference>
<accession>A0A6I6HJN8</accession>
<dbReference type="SUPFAM" id="SSF51182">
    <property type="entry name" value="RmlC-like cupins"/>
    <property type="match status" value="1"/>
</dbReference>
<keyword evidence="6" id="KW-0342">GTP-binding</keyword>
<dbReference type="GO" id="GO:0009298">
    <property type="term" value="P:GDP-mannose biosynthetic process"/>
    <property type="evidence" value="ECO:0007669"/>
    <property type="project" value="TreeGrafter"/>
</dbReference>
<dbReference type="GO" id="GO:0005525">
    <property type="term" value="F:GTP binding"/>
    <property type="evidence" value="ECO:0007669"/>
    <property type="project" value="UniProtKB-KW"/>
</dbReference>
<evidence type="ECO:0000259" key="10">
    <source>
        <dbReference type="Pfam" id="PF01050"/>
    </source>
</evidence>
<proteinExistence type="inferred from homology"/>
<comment type="catalytic activity">
    <reaction evidence="7">
        <text>alpha-D-mannose 1-phosphate + GTP + H(+) = GDP-alpha-D-mannose + diphosphate</text>
        <dbReference type="Rhea" id="RHEA:15229"/>
        <dbReference type="ChEBI" id="CHEBI:15378"/>
        <dbReference type="ChEBI" id="CHEBI:33019"/>
        <dbReference type="ChEBI" id="CHEBI:37565"/>
        <dbReference type="ChEBI" id="CHEBI:57527"/>
        <dbReference type="ChEBI" id="CHEBI:58409"/>
        <dbReference type="EC" id="2.7.7.13"/>
    </reaction>
</comment>
<name>A0A6I6HJN8_VARPD</name>
<evidence type="ECO:0000256" key="5">
    <source>
        <dbReference type="ARBA" id="ARBA00022741"/>
    </source>
</evidence>
<dbReference type="InterPro" id="IPR051161">
    <property type="entry name" value="Mannose-6P_isomerase_type2"/>
</dbReference>
<dbReference type="EC" id="2.7.7.13" evidence="2"/>
<dbReference type="GO" id="GO:0004475">
    <property type="term" value="F:mannose-1-phosphate guanylyltransferase (GTP) activity"/>
    <property type="evidence" value="ECO:0007669"/>
    <property type="project" value="UniProtKB-EC"/>
</dbReference>
<dbReference type="Pfam" id="PF22640">
    <property type="entry name" value="ManC_GMP_beta-helix"/>
    <property type="match status" value="1"/>
</dbReference>
<sequence>MNTPIIHPVVLCGGSGTRLWPLSRKTLPKQFAPLIGDKSLLQMTLERLCSLNRNITCIASEDHRFLVREAVEKAGATGRQILEPMARNTAAAMAAAALLAGKDDLLLFAPSDHHIPDTPLFAETIRRGVDAALAGHIVTFGVMPSFASTAYGYIEAGAVSADGCSRAVVRFVEKPTAAVAESLILHGGYSWNAGIFLVRASTLIAALNAHAPDILLACERATAGVSSEGSFDRLDPEAFQSCRSDSIDYAVLEKQQNIAVVKFEGAWSDVGSWNAVATLHPDDGTGNRLSGQARTLRSRNTFIHAPHRPVVALGTEDLIIVDTPDAVLVAKSDCAEQVGEVVRMLAQQGQAEATEHRRVVRPWGAYDRLDFGDRFQVKRLTVNPGAKLSLQMHHHRAEHWIVVRGTARATCDGQVSLVRENESIYLPSGAIHRLENPGKTMLEVIEVQTGSYLGEDDIVRFDDTYGRCASIKTQPETVAAMPPEALAASGGVSAGTQLAAHP</sequence>
<dbReference type="GO" id="GO:0000271">
    <property type="term" value="P:polysaccharide biosynthetic process"/>
    <property type="evidence" value="ECO:0007669"/>
    <property type="project" value="InterPro"/>
</dbReference>
<dbReference type="Proteomes" id="UP000425817">
    <property type="component" value="Chromosome"/>
</dbReference>
<keyword evidence="4 12" id="KW-0548">Nucleotidyltransferase</keyword>
<dbReference type="Pfam" id="PF00483">
    <property type="entry name" value="NTP_transferase"/>
    <property type="match status" value="1"/>
</dbReference>
<evidence type="ECO:0000256" key="8">
    <source>
        <dbReference type="RuleBase" id="RU004190"/>
    </source>
</evidence>
<evidence type="ECO:0000256" key="3">
    <source>
        <dbReference type="ARBA" id="ARBA00022679"/>
    </source>
</evidence>
<dbReference type="InterPro" id="IPR054566">
    <property type="entry name" value="ManC/GMP-like_b-helix"/>
</dbReference>
<evidence type="ECO:0000256" key="2">
    <source>
        <dbReference type="ARBA" id="ARBA00012387"/>
    </source>
</evidence>
<dbReference type="EMBL" id="CP046622">
    <property type="protein sequence ID" value="QGW83057.1"/>
    <property type="molecule type" value="Genomic_DNA"/>
</dbReference>
<dbReference type="CDD" id="cd02509">
    <property type="entry name" value="GDP-M1P_Guanylyltransferase"/>
    <property type="match status" value="1"/>
</dbReference>
<dbReference type="Gene3D" id="3.90.550.10">
    <property type="entry name" value="Spore Coat Polysaccharide Biosynthesis Protein SpsA, Chain A"/>
    <property type="match status" value="1"/>
</dbReference>
<gene>
    <name evidence="12" type="ORF">GOQ09_16395</name>
</gene>
<evidence type="ECO:0000256" key="6">
    <source>
        <dbReference type="ARBA" id="ARBA00023134"/>
    </source>
</evidence>
<dbReference type="PANTHER" id="PTHR46390">
    <property type="entry name" value="MANNOSE-1-PHOSPHATE GUANYLYLTRANSFERASE"/>
    <property type="match status" value="1"/>
</dbReference>
<dbReference type="NCBIfam" id="TIGR01479">
    <property type="entry name" value="GMP_PMI"/>
    <property type="match status" value="1"/>
</dbReference>
<evidence type="ECO:0000256" key="7">
    <source>
        <dbReference type="ARBA" id="ARBA00047343"/>
    </source>
</evidence>
<keyword evidence="12" id="KW-0413">Isomerase</keyword>
<evidence type="ECO:0000256" key="1">
    <source>
        <dbReference type="ARBA" id="ARBA00006115"/>
    </source>
</evidence>
<comment type="similarity">
    <text evidence="1 8">Belongs to the mannose-6-phosphate isomerase type 2 family.</text>
</comment>
<evidence type="ECO:0000259" key="9">
    <source>
        <dbReference type="Pfam" id="PF00483"/>
    </source>
</evidence>
<dbReference type="GO" id="GO:0016853">
    <property type="term" value="F:isomerase activity"/>
    <property type="evidence" value="ECO:0007669"/>
    <property type="project" value="UniProtKB-KW"/>
</dbReference>
<dbReference type="RefSeq" id="WP_157614477.1">
    <property type="nucleotide sequence ID" value="NZ_CP046622.1"/>
</dbReference>